<reference evidence="6" key="1">
    <citation type="submission" date="2015-09" db="EMBL/GenBank/DDBJ databases">
        <title>Whole genome sequence of Pseudomonas fluorescens FW300-N2E3.</title>
        <authorList>
            <person name="Ray J."/>
            <person name="Melnyk R."/>
            <person name="Deutschbauer A."/>
        </authorList>
    </citation>
    <scope>NUCLEOTIDE SEQUENCE [LARGE SCALE GENOMIC DNA]</scope>
    <source>
        <strain evidence="6">FW300-N2E3</strain>
    </source>
</reference>
<dbReference type="Gene3D" id="3.10.20.30">
    <property type="match status" value="1"/>
</dbReference>
<organism evidence="5 6">
    <name type="scientific">Pseudomonas fluorescens</name>
    <dbReference type="NCBI Taxonomy" id="294"/>
    <lineage>
        <taxon>Bacteria</taxon>
        <taxon>Pseudomonadati</taxon>
        <taxon>Pseudomonadota</taxon>
        <taxon>Gammaproteobacteria</taxon>
        <taxon>Pseudomonadales</taxon>
        <taxon>Pseudomonadaceae</taxon>
        <taxon>Pseudomonas</taxon>
    </lineage>
</organism>
<dbReference type="SUPFAM" id="SSF54292">
    <property type="entry name" value="2Fe-2S ferredoxin-like"/>
    <property type="match status" value="1"/>
</dbReference>
<evidence type="ECO:0000313" key="5">
    <source>
        <dbReference type="EMBL" id="ALI01490.1"/>
    </source>
</evidence>
<dbReference type="RefSeq" id="WP_054594876.1">
    <property type="nucleotide sequence ID" value="NZ_CP012830.1"/>
</dbReference>
<evidence type="ECO:0000259" key="4">
    <source>
        <dbReference type="PROSITE" id="PS51384"/>
    </source>
</evidence>
<dbReference type="Gene3D" id="2.40.30.10">
    <property type="entry name" value="Translation factors"/>
    <property type="match status" value="1"/>
</dbReference>
<name>A0A0N9VTV4_PSEFL</name>
<dbReference type="AlphaFoldDB" id="A0A0N9VTV4"/>
<keyword evidence="1" id="KW-0411">Iron-sulfur</keyword>
<dbReference type="PROSITE" id="PS51085">
    <property type="entry name" value="2FE2S_FER_2"/>
    <property type="match status" value="1"/>
</dbReference>
<dbReference type="CDD" id="cd00207">
    <property type="entry name" value="fer2"/>
    <property type="match status" value="1"/>
</dbReference>
<accession>A0A0N9VTV4</accession>
<evidence type="ECO:0000256" key="1">
    <source>
        <dbReference type="ARBA" id="ARBA00023014"/>
    </source>
</evidence>
<protein>
    <submittedName>
        <fullName evidence="5">Ferredoxin</fullName>
    </submittedName>
</protein>
<dbReference type="SUPFAM" id="SSF63380">
    <property type="entry name" value="Riboflavin synthase domain-like"/>
    <property type="match status" value="1"/>
</dbReference>
<dbReference type="InterPro" id="IPR036010">
    <property type="entry name" value="2Fe-2S_ferredoxin-like_sf"/>
</dbReference>
<dbReference type="PANTHER" id="PTHR47354:SF5">
    <property type="entry name" value="PROTEIN RFBI"/>
    <property type="match status" value="1"/>
</dbReference>
<dbReference type="InterPro" id="IPR008333">
    <property type="entry name" value="Cbr1-like_FAD-bd_dom"/>
</dbReference>
<evidence type="ECO:0000256" key="2">
    <source>
        <dbReference type="ARBA" id="ARBA00034078"/>
    </source>
</evidence>
<gene>
    <name evidence="5" type="ORF">AO353_10545</name>
</gene>
<evidence type="ECO:0000313" key="6">
    <source>
        <dbReference type="Proteomes" id="UP000066487"/>
    </source>
</evidence>
<comment type="cofactor">
    <cofactor evidence="2">
        <name>[2Fe-2S] cluster</name>
        <dbReference type="ChEBI" id="CHEBI:190135"/>
    </cofactor>
</comment>
<feature type="domain" description="FAD-binding FR-type" evidence="4">
    <location>
        <begin position="3"/>
        <end position="109"/>
    </location>
</feature>
<dbReference type="InterPro" id="IPR012675">
    <property type="entry name" value="Beta-grasp_dom_sf"/>
</dbReference>
<dbReference type="InterPro" id="IPR001041">
    <property type="entry name" value="2Fe-2S_ferredoxin-type"/>
</dbReference>
<keyword evidence="1" id="KW-0479">Metal-binding</keyword>
<dbReference type="OrthoDB" id="9796486at2"/>
<feature type="domain" description="2Fe-2S ferredoxin-type" evidence="3">
    <location>
        <begin position="261"/>
        <end position="352"/>
    </location>
</feature>
<dbReference type="PANTHER" id="PTHR47354">
    <property type="entry name" value="NADH OXIDOREDUCTASE HCR"/>
    <property type="match status" value="1"/>
</dbReference>
<dbReference type="GO" id="GO:0051537">
    <property type="term" value="F:2 iron, 2 sulfur cluster binding"/>
    <property type="evidence" value="ECO:0007669"/>
    <property type="project" value="InterPro"/>
</dbReference>
<proteinExistence type="predicted"/>
<dbReference type="Gene3D" id="3.40.50.80">
    <property type="entry name" value="Nucleotide-binding domain of ferredoxin-NADP reductase (FNR) module"/>
    <property type="match status" value="1"/>
</dbReference>
<dbReference type="InterPro" id="IPR017927">
    <property type="entry name" value="FAD-bd_FR_type"/>
</dbReference>
<dbReference type="Pfam" id="PF00970">
    <property type="entry name" value="FAD_binding_6"/>
    <property type="match status" value="1"/>
</dbReference>
<sequence length="352" mass="37956">MNGITLQARCERVTTETAGVKVFTLRAQGAHAEFLNSLEPGKHVALHYPDTAGTEHQRLYSITRKQGADLFEIAVKREGRGGVSDHLHATLQEGSTVPMQFVAGEISLASIVGCQQVGMLAGGIGITLPIALLRELLERSRRGLSVPRVALLLCVPTITEIPFLHELLELELTTPWFTLRVFVTRETVKSNVHFTAGRPGAKDLSFLGMPEAVVICGSHRFAQGLREHTLAMFPASKLLIESFTPPAAPVATEQTDAQASASVRLHLADSDQAIEVPAGKSLLDMLESSGIAVRSLCRAGICGNCRIKVSDGEYILEPDFCLSDQDKDEGYALACCTFPQSGTIKVDLNPSI</sequence>
<keyword evidence="1" id="KW-0408">Iron</keyword>
<dbReference type="EMBL" id="CP012830">
    <property type="protein sequence ID" value="ALI01490.1"/>
    <property type="molecule type" value="Genomic_DNA"/>
</dbReference>
<evidence type="ECO:0000259" key="3">
    <source>
        <dbReference type="PROSITE" id="PS51085"/>
    </source>
</evidence>
<reference evidence="5 6" key="2">
    <citation type="journal article" date="2018" name="Nature">
        <title>Mutant phenotypes for thousands of bacterial genes of unknown function.</title>
        <authorList>
            <person name="Price M.N."/>
            <person name="Wetmore K.M."/>
            <person name="Waters R.J."/>
            <person name="Callaghan M."/>
            <person name="Ray J."/>
            <person name="Liu H."/>
            <person name="Kuehl J.V."/>
            <person name="Melnyk R.A."/>
            <person name="Lamson J.S."/>
            <person name="Suh Y."/>
            <person name="Carlson H.K."/>
            <person name="Esquivel Z."/>
            <person name="Sadeeshkumar H."/>
            <person name="Chakraborty R."/>
            <person name="Zane G.M."/>
            <person name="Rubin B.E."/>
            <person name="Wall J.D."/>
            <person name="Visel A."/>
            <person name="Bristow J."/>
            <person name="Blow M.J."/>
            <person name="Arkin A.P."/>
            <person name="Deutschbauer A.M."/>
        </authorList>
    </citation>
    <scope>NUCLEOTIDE SEQUENCE [LARGE SCALE GENOMIC DNA]</scope>
    <source>
        <strain evidence="5 6">FW300-N2E3</strain>
    </source>
</reference>
<dbReference type="GO" id="GO:0016491">
    <property type="term" value="F:oxidoreductase activity"/>
    <property type="evidence" value="ECO:0007669"/>
    <property type="project" value="InterPro"/>
</dbReference>
<dbReference type="PROSITE" id="PS00197">
    <property type="entry name" value="2FE2S_FER_1"/>
    <property type="match status" value="1"/>
</dbReference>
<dbReference type="InterPro" id="IPR039261">
    <property type="entry name" value="FNR_nucleotide-bd"/>
</dbReference>
<dbReference type="Pfam" id="PF00111">
    <property type="entry name" value="Fer2"/>
    <property type="match status" value="1"/>
</dbReference>
<dbReference type="Proteomes" id="UP000066487">
    <property type="component" value="Chromosome"/>
</dbReference>
<dbReference type="InterPro" id="IPR050415">
    <property type="entry name" value="MRET"/>
</dbReference>
<dbReference type="InterPro" id="IPR006058">
    <property type="entry name" value="2Fe2S_fd_BS"/>
</dbReference>
<dbReference type="SUPFAM" id="SSF52343">
    <property type="entry name" value="Ferredoxin reductase-like, C-terminal NADP-linked domain"/>
    <property type="match status" value="1"/>
</dbReference>
<dbReference type="InterPro" id="IPR017938">
    <property type="entry name" value="Riboflavin_synthase-like_b-brl"/>
</dbReference>
<dbReference type="PROSITE" id="PS51384">
    <property type="entry name" value="FAD_FR"/>
    <property type="match status" value="1"/>
</dbReference>